<gene>
    <name evidence="2" type="ORF">FWK35_00003015</name>
</gene>
<evidence type="ECO:0000313" key="2">
    <source>
        <dbReference type="EMBL" id="KAF0770025.1"/>
    </source>
</evidence>
<sequence>MEYYYRSHRLMYDWNESIQGDNSFQRECISGTGTCKLLTAIEHLIKVWIHLKNVELKNNAQETNPNIEDGQESSNSSTNSTDELENFLKNKDKQNDSESIDFNLSNSQTSAIATN</sequence>
<keyword evidence="3" id="KW-1185">Reference proteome</keyword>
<dbReference type="EMBL" id="VUJU01000495">
    <property type="protein sequence ID" value="KAF0770025.1"/>
    <property type="molecule type" value="Genomic_DNA"/>
</dbReference>
<protein>
    <submittedName>
        <fullName evidence="2">Dimer Tnp hAT domain-containing protein</fullName>
    </submittedName>
</protein>
<organism evidence="2 3">
    <name type="scientific">Aphis craccivora</name>
    <name type="common">Cowpea aphid</name>
    <dbReference type="NCBI Taxonomy" id="307492"/>
    <lineage>
        <taxon>Eukaryota</taxon>
        <taxon>Metazoa</taxon>
        <taxon>Ecdysozoa</taxon>
        <taxon>Arthropoda</taxon>
        <taxon>Hexapoda</taxon>
        <taxon>Insecta</taxon>
        <taxon>Pterygota</taxon>
        <taxon>Neoptera</taxon>
        <taxon>Paraneoptera</taxon>
        <taxon>Hemiptera</taxon>
        <taxon>Sternorrhyncha</taxon>
        <taxon>Aphidomorpha</taxon>
        <taxon>Aphidoidea</taxon>
        <taxon>Aphididae</taxon>
        <taxon>Aphidini</taxon>
        <taxon>Aphis</taxon>
        <taxon>Aphis</taxon>
    </lineage>
</organism>
<name>A0A6G0ZH27_APHCR</name>
<reference evidence="2 3" key="1">
    <citation type="submission" date="2019-08" db="EMBL/GenBank/DDBJ databases">
        <title>Whole genome of Aphis craccivora.</title>
        <authorList>
            <person name="Voronova N.V."/>
            <person name="Shulinski R.S."/>
            <person name="Bandarenka Y.V."/>
            <person name="Zhorov D.G."/>
            <person name="Warner D."/>
        </authorList>
    </citation>
    <scope>NUCLEOTIDE SEQUENCE [LARGE SCALE GENOMIC DNA]</scope>
    <source>
        <strain evidence="2">180601</strain>
        <tissue evidence="2">Whole Body</tissue>
    </source>
</reference>
<feature type="region of interest" description="Disordered" evidence="1">
    <location>
        <begin position="62"/>
        <end position="115"/>
    </location>
</feature>
<accession>A0A6G0ZH27</accession>
<comment type="caution">
    <text evidence="2">The sequence shown here is derived from an EMBL/GenBank/DDBJ whole genome shotgun (WGS) entry which is preliminary data.</text>
</comment>
<feature type="compositionally biased region" description="Polar residues" evidence="1">
    <location>
        <begin position="100"/>
        <end position="115"/>
    </location>
</feature>
<evidence type="ECO:0000256" key="1">
    <source>
        <dbReference type="SAM" id="MobiDB-lite"/>
    </source>
</evidence>
<proteinExistence type="predicted"/>
<dbReference type="Proteomes" id="UP000478052">
    <property type="component" value="Unassembled WGS sequence"/>
</dbReference>
<evidence type="ECO:0000313" key="3">
    <source>
        <dbReference type="Proteomes" id="UP000478052"/>
    </source>
</evidence>
<dbReference type="AlphaFoldDB" id="A0A6G0ZH27"/>
<feature type="compositionally biased region" description="Basic and acidic residues" evidence="1">
    <location>
        <begin position="86"/>
        <end position="96"/>
    </location>
</feature>